<reference evidence="5 6" key="1">
    <citation type="journal article" date="2020" name="Nat. Commun.">
        <title>Genome of Tripterygium wilfordii and identification of cytochrome P450 involved in triptolide biosynthesis.</title>
        <authorList>
            <person name="Tu L."/>
            <person name="Su P."/>
            <person name="Zhang Z."/>
            <person name="Gao L."/>
            <person name="Wang J."/>
            <person name="Hu T."/>
            <person name="Zhou J."/>
            <person name="Zhang Y."/>
            <person name="Zhao Y."/>
            <person name="Liu Y."/>
            <person name="Song Y."/>
            <person name="Tong Y."/>
            <person name="Lu Y."/>
            <person name="Yang J."/>
            <person name="Xu C."/>
            <person name="Jia M."/>
            <person name="Peters R.J."/>
            <person name="Huang L."/>
            <person name="Gao W."/>
        </authorList>
    </citation>
    <scope>NUCLEOTIDE SEQUENCE [LARGE SCALE GENOMIC DNA]</scope>
    <source>
        <strain evidence="6">cv. XIE 37</strain>
        <tissue evidence="5">Leaf</tissue>
    </source>
</reference>
<dbReference type="InParanoid" id="A0A7J7DTB8"/>
<dbReference type="FunFam" id="2.60.40.420:FF:000034">
    <property type="entry name" value="Cupredoxin superfamily protein"/>
    <property type="match status" value="1"/>
</dbReference>
<evidence type="ECO:0000313" key="5">
    <source>
        <dbReference type="EMBL" id="KAF5749622.1"/>
    </source>
</evidence>
<comment type="caution">
    <text evidence="5">The sequence shown here is derived from an EMBL/GenBank/DDBJ whole genome shotgun (WGS) entry which is preliminary data.</text>
</comment>
<name>A0A7J7DTB8_TRIWF</name>
<dbReference type="Pfam" id="PF02298">
    <property type="entry name" value="Cu_bind_like"/>
    <property type="match status" value="1"/>
</dbReference>
<evidence type="ECO:0000256" key="2">
    <source>
        <dbReference type="ARBA" id="ARBA00023180"/>
    </source>
</evidence>
<organism evidence="5 6">
    <name type="scientific">Tripterygium wilfordii</name>
    <name type="common">Thunder God vine</name>
    <dbReference type="NCBI Taxonomy" id="458696"/>
    <lineage>
        <taxon>Eukaryota</taxon>
        <taxon>Viridiplantae</taxon>
        <taxon>Streptophyta</taxon>
        <taxon>Embryophyta</taxon>
        <taxon>Tracheophyta</taxon>
        <taxon>Spermatophyta</taxon>
        <taxon>Magnoliopsida</taxon>
        <taxon>eudicotyledons</taxon>
        <taxon>Gunneridae</taxon>
        <taxon>Pentapetalae</taxon>
        <taxon>rosids</taxon>
        <taxon>fabids</taxon>
        <taxon>Celastrales</taxon>
        <taxon>Celastraceae</taxon>
        <taxon>Tripterygium</taxon>
    </lineage>
</organism>
<keyword evidence="3" id="KW-0732">Signal</keyword>
<proteinExistence type="predicted"/>
<feature type="domain" description="Phytocyanin" evidence="4">
    <location>
        <begin position="22"/>
        <end position="124"/>
    </location>
</feature>
<evidence type="ECO:0000259" key="4">
    <source>
        <dbReference type="PROSITE" id="PS51485"/>
    </source>
</evidence>
<accession>A0A7J7DTB8</accession>
<dbReference type="EMBL" id="JAAARO010000004">
    <property type="protein sequence ID" value="KAF5749622.1"/>
    <property type="molecule type" value="Genomic_DNA"/>
</dbReference>
<dbReference type="PANTHER" id="PTHR33021">
    <property type="entry name" value="BLUE COPPER PROTEIN"/>
    <property type="match status" value="1"/>
</dbReference>
<dbReference type="OrthoDB" id="5421909at2759"/>
<dbReference type="Proteomes" id="UP000593562">
    <property type="component" value="Unassembled WGS sequence"/>
</dbReference>
<evidence type="ECO:0000313" key="6">
    <source>
        <dbReference type="Proteomes" id="UP000593562"/>
    </source>
</evidence>
<evidence type="ECO:0000256" key="3">
    <source>
        <dbReference type="SAM" id="SignalP"/>
    </source>
</evidence>
<dbReference type="SUPFAM" id="SSF49503">
    <property type="entry name" value="Cupredoxins"/>
    <property type="match status" value="1"/>
</dbReference>
<dbReference type="InterPro" id="IPR003245">
    <property type="entry name" value="Phytocyanin_dom"/>
</dbReference>
<dbReference type="Gene3D" id="2.60.40.420">
    <property type="entry name" value="Cupredoxins - blue copper proteins"/>
    <property type="match status" value="1"/>
</dbReference>
<sequence length="161" mass="16502">MAAVLALLLVVAGSIVGNSQAVEYVVGDSTGWVVPSANTFYSTWASGKNFSVGDVLVFNFATGAHDVAVVTDDAYESCNTANPINQTNTGPARITLTNDTDYYFICTIAGHCASGQKLEIDVDGTGTAPSPTSPPPPSSAASSLVAALFVSLTSIAIGFLY</sequence>
<dbReference type="InterPro" id="IPR039391">
    <property type="entry name" value="Phytocyanin-like"/>
</dbReference>
<feature type="signal peptide" evidence="3">
    <location>
        <begin position="1"/>
        <end position="21"/>
    </location>
</feature>
<dbReference type="PANTHER" id="PTHR33021:SF496">
    <property type="entry name" value="OS08G0482700 PROTEIN"/>
    <property type="match status" value="1"/>
</dbReference>
<feature type="chain" id="PRO_5029800782" evidence="3">
    <location>
        <begin position="22"/>
        <end position="161"/>
    </location>
</feature>
<keyword evidence="6" id="KW-1185">Reference proteome</keyword>
<keyword evidence="1" id="KW-1015">Disulfide bond</keyword>
<dbReference type="GO" id="GO:0009055">
    <property type="term" value="F:electron transfer activity"/>
    <property type="evidence" value="ECO:0007669"/>
    <property type="project" value="InterPro"/>
</dbReference>
<keyword evidence="2" id="KW-0325">Glycoprotein</keyword>
<dbReference type="GO" id="GO:0005886">
    <property type="term" value="C:plasma membrane"/>
    <property type="evidence" value="ECO:0007669"/>
    <property type="project" value="TreeGrafter"/>
</dbReference>
<gene>
    <name evidence="5" type="ORF">HS088_TW04G01592</name>
</gene>
<dbReference type="AlphaFoldDB" id="A0A7J7DTB8"/>
<dbReference type="InterPro" id="IPR008972">
    <property type="entry name" value="Cupredoxin"/>
</dbReference>
<dbReference type="PROSITE" id="PS51485">
    <property type="entry name" value="PHYTOCYANIN"/>
    <property type="match status" value="1"/>
</dbReference>
<protein>
    <submittedName>
        <fullName evidence="5">Blue copper -like protein</fullName>
    </submittedName>
</protein>
<evidence type="ECO:0000256" key="1">
    <source>
        <dbReference type="ARBA" id="ARBA00023157"/>
    </source>
</evidence>